<evidence type="ECO:0000256" key="4">
    <source>
        <dbReference type="HAMAP-Rule" id="MF_01473"/>
    </source>
</evidence>
<keyword evidence="5" id="KW-0808">Transferase</keyword>
<comment type="pathway">
    <text evidence="1 4">Protein modification; protein glycosylation.</text>
</comment>
<dbReference type="GO" id="GO:0031647">
    <property type="term" value="P:regulation of protein stability"/>
    <property type="evidence" value="ECO:0007669"/>
    <property type="project" value="UniProtKB-UniRule"/>
</dbReference>
<dbReference type="HAMAP" id="MF_01473">
    <property type="entry name" value="GtfB"/>
    <property type="match status" value="1"/>
</dbReference>
<dbReference type="NCBIfam" id="TIGR02919">
    <property type="entry name" value="accessory Sec system glycosylation chaperone GtfB"/>
    <property type="match status" value="1"/>
</dbReference>
<proteinExistence type="inferred from homology"/>
<comment type="function">
    <text evidence="4">Required for polymorphic O-glycosylation of the serine-rich repeat protein in this bacteria. A stabilizing protein that is part of the accessory SecA2/SecY2 system specifically required to export serine-rich repeat cell wall proteins usually encoded upstream in the same operon. The GtfA-GtfB complex adds GlcNAc from UDP-GlcNAc to the substrate protein, attaching the first sugar residue. Stabilizes the glycosylation activity of GtfA. Has no N-acetylglucosaminyl transferase activity on its own.</text>
</comment>
<sequence>MEKTNRNDIVLLFDYFNMGSQDLLFSFQNADYEVKAVTINDAGFLPDGVENVFEHFLGDFKKAEGCPKKPLYFNQIQVPKYWQISGNNTSGSIHDKAKERGRIFYAEPKNKRFVKVVDWLDEDGKVRASDHYNKYGMLYARTIFNKKSQKVSKSYFNGNGQEIIVENFVTGDIILNIDDQSLFFKSRTEFVVYYLKALGLENHRIFFNSLSVPFFVSNALPPLSDGREDILFWQEATRDAIPGNMLLIFDGKAKRCKRVIVQNHPSYERLRMLNAPEDKMDELGYIYSFKKKNMGRPSALICTNTENVEKLKELVEALPEMKFHVTAITEMSAKLLAHEKYDNVVMYPNVKMSTLDRLFWECDFFLDINREGEIVDATRKAFLHNQLILTFNETAHGLTYTARENRFEAKQYLKMTERIKSLLKDENQLKTAVYSQQRYALNASVDDYTF</sequence>
<comment type="subcellular location">
    <subcellularLocation>
        <location evidence="4">Cell membrane</location>
        <topology evidence="4">Peripheral membrane protein</topology>
    </subcellularLocation>
</comment>
<dbReference type="UniPathway" id="UPA00378"/>
<evidence type="ECO:0000313" key="6">
    <source>
        <dbReference type="Proteomes" id="UP000182321"/>
    </source>
</evidence>
<dbReference type="GO" id="GO:0005886">
    <property type="term" value="C:plasma membrane"/>
    <property type="evidence" value="ECO:0007669"/>
    <property type="project" value="UniProtKB-SubCell"/>
</dbReference>
<comment type="similarity">
    <text evidence="4">Belongs to the GtfB family.</text>
</comment>
<dbReference type="AlphaFoldDB" id="A0A1H7FG96"/>
<dbReference type="Proteomes" id="UP000182321">
    <property type="component" value="Unassembled WGS sequence"/>
</dbReference>
<dbReference type="GO" id="GO:0017122">
    <property type="term" value="C:protein N-acetylglucosaminyltransferase complex"/>
    <property type="evidence" value="ECO:0007669"/>
    <property type="project" value="UniProtKB-UniRule"/>
</dbReference>
<evidence type="ECO:0000256" key="3">
    <source>
        <dbReference type="ARBA" id="ARBA00023136"/>
    </source>
</evidence>
<reference evidence="6" key="1">
    <citation type="submission" date="2016-10" db="EMBL/GenBank/DDBJ databases">
        <authorList>
            <person name="Varghese N."/>
        </authorList>
    </citation>
    <scope>NUCLEOTIDE SEQUENCE [LARGE SCALE GENOMIC DNA]</scope>
    <source>
        <strain evidence="6">ACV-9</strain>
    </source>
</reference>
<dbReference type="EMBL" id="FNZX01000003">
    <property type="protein sequence ID" value="SEK23442.1"/>
    <property type="molecule type" value="Genomic_DNA"/>
</dbReference>
<protein>
    <recommendedName>
        <fullName evidence="4">UDP-N-acetylglucosamine--peptide N-acetylglucosaminyltransferase stabilizing protein GtfB</fullName>
    </recommendedName>
    <alternativeName>
        <fullName evidence="4">Glycosyltransferase stabilizing protein GtfB</fullName>
    </alternativeName>
</protein>
<evidence type="ECO:0000313" key="5">
    <source>
        <dbReference type="EMBL" id="SEK23442.1"/>
    </source>
</evidence>
<organism evidence="5 6">
    <name type="scientific">Pseudobutyrivibrio ruminis</name>
    <dbReference type="NCBI Taxonomy" id="46206"/>
    <lineage>
        <taxon>Bacteria</taxon>
        <taxon>Bacillati</taxon>
        <taxon>Bacillota</taxon>
        <taxon>Clostridia</taxon>
        <taxon>Lachnospirales</taxon>
        <taxon>Lachnospiraceae</taxon>
        <taxon>Pseudobutyrivibrio</taxon>
    </lineage>
</organism>
<accession>A0A1H7FG96</accession>
<evidence type="ECO:0000256" key="1">
    <source>
        <dbReference type="ARBA" id="ARBA00004922"/>
    </source>
</evidence>
<keyword evidence="3 4" id="KW-0472">Membrane</keyword>
<keyword evidence="6" id="KW-1185">Reference proteome</keyword>
<comment type="subunit">
    <text evidence="4">Forms a heterotetramer with 2 subunits each of GtfA and GtfB. Part of the accessory SecA2/SecY2 protein translocation apparatus.</text>
</comment>
<dbReference type="RefSeq" id="WP_074788903.1">
    <property type="nucleotide sequence ID" value="NZ_FNZX01000003.1"/>
</dbReference>
<keyword evidence="2 4" id="KW-1003">Cell membrane</keyword>
<evidence type="ECO:0000256" key="2">
    <source>
        <dbReference type="ARBA" id="ARBA00022475"/>
    </source>
</evidence>
<dbReference type="InterPro" id="IPR014268">
    <property type="entry name" value="GtfB"/>
</dbReference>
<dbReference type="GO" id="GO:0016740">
    <property type="term" value="F:transferase activity"/>
    <property type="evidence" value="ECO:0007669"/>
    <property type="project" value="UniProtKB-KW"/>
</dbReference>
<name>A0A1H7FG96_9FIRM</name>
<gene>
    <name evidence="4" type="primary">gtfB</name>
    <name evidence="5" type="ORF">SAMN02910377_00410</name>
</gene>